<name>A0ACA9N7Y7_9GLOM</name>
<protein>
    <submittedName>
        <fullName evidence="1">17722_t:CDS:1</fullName>
    </submittedName>
</protein>
<dbReference type="Proteomes" id="UP000789366">
    <property type="component" value="Unassembled WGS sequence"/>
</dbReference>
<evidence type="ECO:0000313" key="2">
    <source>
        <dbReference type="Proteomes" id="UP000789366"/>
    </source>
</evidence>
<evidence type="ECO:0000313" key="1">
    <source>
        <dbReference type="EMBL" id="CAG8638662.1"/>
    </source>
</evidence>
<sequence>MLLYVPDPLLINPNFIANVQKVLDHIKKISRINKDERKWIAV</sequence>
<organism evidence="1 2">
    <name type="scientific">Cetraspora pellucida</name>
    <dbReference type="NCBI Taxonomy" id="1433469"/>
    <lineage>
        <taxon>Eukaryota</taxon>
        <taxon>Fungi</taxon>
        <taxon>Fungi incertae sedis</taxon>
        <taxon>Mucoromycota</taxon>
        <taxon>Glomeromycotina</taxon>
        <taxon>Glomeromycetes</taxon>
        <taxon>Diversisporales</taxon>
        <taxon>Gigasporaceae</taxon>
        <taxon>Cetraspora</taxon>
    </lineage>
</organism>
<proteinExistence type="predicted"/>
<dbReference type="EMBL" id="CAJVPW010012774">
    <property type="protein sequence ID" value="CAG8638662.1"/>
    <property type="molecule type" value="Genomic_DNA"/>
</dbReference>
<comment type="caution">
    <text evidence="1">The sequence shown here is derived from an EMBL/GenBank/DDBJ whole genome shotgun (WGS) entry which is preliminary data.</text>
</comment>
<keyword evidence="2" id="KW-1185">Reference proteome</keyword>
<gene>
    <name evidence="1" type="ORF">SPELUC_LOCUS8478</name>
</gene>
<feature type="non-terminal residue" evidence="1">
    <location>
        <position position="42"/>
    </location>
</feature>
<reference evidence="1" key="1">
    <citation type="submission" date="2021-06" db="EMBL/GenBank/DDBJ databases">
        <authorList>
            <person name="Kallberg Y."/>
            <person name="Tangrot J."/>
            <person name="Rosling A."/>
        </authorList>
    </citation>
    <scope>NUCLEOTIDE SEQUENCE</scope>
    <source>
        <strain evidence="1">28 12/20/2015</strain>
    </source>
</reference>
<accession>A0ACA9N7Y7</accession>